<sequence length="754" mass="85885">MPQYIKQTSRTILFEEFSRAERIDENGLSVPVDRLDFLLDRKAQKTFMEVKDKLIVHSFKEFIEKFDPKYYEFISVQTDPYTGEEVPIFTYSLRKPLRGNATECRLVEQPFYKAMIDIYRNKGVAGESDATFEFSKLIDRIFSPSHAMDEARDIRGRLTYNFSEYLRLEQQGAAPEELSEIASEIKRLRRRVRDEYMSRSQFNLIPLIIQDTRERLEYRGDSAKDPANGGTVQRHVEITFDEKGKLQYHDKHIDDNSDTLLIGTSSVESATKRLCTTISNDFDRAAESGKNQLRIVDDPQSTGFMKKMLLSVFGGQAFEDDDASVEELQSNLVLYEAMYKKSQESFAQNVVSLVEKIINVMAFFDHAGSNAELIVSNCGISELIKESNRANFVQFIEALGNEKTDEKIWFAIMPAVDHKDFVSIEGVSKAVTLDDDLDDETTSEESSYSLTPFPHLLTALELLGKNNIITFFNFKGCSRTSSAELTSETIVAYKNALENVKYRDYAVFCYPNFTILPQRESHVKIGQEYIKLPPVFVDASYIAASLCVSTQHLDTLSSKDFPVSDALGQPVRFDFEGSFDTTTGDKKVLLSQVFATKMNRELILSWNSGLVDEISKSGGFGFCFCGDEKWYTYRGQTTKQSNAYVFRARTLAKDHIIDADGNPTNDERYRPIFKTMVKTYFSVIATKTDAQQIRRICDDYSGGKSKMNINNAIYSPNSSGVQSEETITFNENRINITYDRDSDGFNLEFRESSN</sequence>
<dbReference type="OrthoDB" id="1660014at2"/>
<gene>
    <name evidence="1" type="ORF">RASY3_09240</name>
</gene>
<dbReference type="Proteomes" id="UP000021369">
    <property type="component" value="Unassembled WGS sequence"/>
</dbReference>
<protein>
    <submittedName>
        <fullName evidence="1">Uncharacterized protein</fullName>
    </submittedName>
</protein>
<dbReference type="AlphaFoldDB" id="A0A011W0B8"/>
<accession>A0A011W0B8</accession>
<dbReference type="RefSeq" id="WP_037287193.1">
    <property type="nucleotide sequence ID" value="NZ_JEOB01000002.1"/>
</dbReference>
<evidence type="ECO:0000313" key="2">
    <source>
        <dbReference type="Proteomes" id="UP000021369"/>
    </source>
</evidence>
<evidence type="ECO:0000313" key="1">
    <source>
        <dbReference type="EMBL" id="EXM40273.1"/>
    </source>
</evidence>
<organism evidence="1 2">
    <name type="scientific">Ruminococcus albus SY3</name>
    <dbReference type="NCBI Taxonomy" id="1341156"/>
    <lineage>
        <taxon>Bacteria</taxon>
        <taxon>Bacillati</taxon>
        <taxon>Bacillota</taxon>
        <taxon>Clostridia</taxon>
        <taxon>Eubacteriales</taxon>
        <taxon>Oscillospiraceae</taxon>
        <taxon>Ruminococcus</taxon>
    </lineage>
</organism>
<reference evidence="1 2" key="1">
    <citation type="submission" date="2013-06" db="EMBL/GenBank/DDBJ databases">
        <title>Rumen cellulosomics: divergent fiber-degrading strategies revealed by comparative genome-wide analysis of six Ruminococcal strains.</title>
        <authorList>
            <person name="Dassa B."/>
            <person name="Borovok I."/>
            <person name="Lamed R."/>
            <person name="Flint H."/>
            <person name="Yeoman C.J."/>
            <person name="White B."/>
            <person name="Bayer E.A."/>
        </authorList>
    </citation>
    <scope>NUCLEOTIDE SEQUENCE [LARGE SCALE GENOMIC DNA]</scope>
    <source>
        <strain evidence="1 2">SY3</strain>
    </source>
</reference>
<dbReference type="EMBL" id="JEOB01000002">
    <property type="protein sequence ID" value="EXM40273.1"/>
    <property type="molecule type" value="Genomic_DNA"/>
</dbReference>
<dbReference type="PATRIC" id="fig|1341156.4.peg.1148"/>
<comment type="caution">
    <text evidence="1">The sequence shown here is derived from an EMBL/GenBank/DDBJ whole genome shotgun (WGS) entry which is preliminary data.</text>
</comment>
<name>A0A011W0B8_RUMAL</name>
<proteinExistence type="predicted"/>
<keyword evidence="2" id="KW-1185">Reference proteome</keyword>